<gene>
    <name evidence="5" type="ORF">C4B63_70g102</name>
</gene>
<dbReference type="VEuPathDB" id="TriTrypDB:TcYC6_0044050"/>
<organism evidence="5 6">
    <name type="scientific">Trypanosoma cruzi</name>
    <dbReference type="NCBI Taxonomy" id="5693"/>
    <lineage>
        <taxon>Eukaryota</taxon>
        <taxon>Discoba</taxon>
        <taxon>Euglenozoa</taxon>
        <taxon>Kinetoplastea</taxon>
        <taxon>Metakinetoplastina</taxon>
        <taxon>Trypanosomatida</taxon>
        <taxon>Trypanosomatidae</taxon>
        <taxon>Trypanosoma</taxon>
        <taxon>Schizotrypanum</taxon>
    </lineage>
</organism>
<dbReference type="PROSITE" id="PS51221">
    <property type="entry name" value="TTL"/>
    <property type="match status" value="1"/>
</dbReference>
<feature type="compositionally biased region" description="Basic and acidic residues" evidence="4">
    <location>
        <begin position="936"/>
        <end position="947"/>
    </location>
</feature>
<evidence type="ECO:0000313" key="5">
    <source>
        <dbReference type="EMBL" id="PWU88610.1"/>
    </source>
</evidence>
<feature type="compositionally biased region" description="Polar residues" evidence="4">
    <location>
        <begin position="845"/>
        <end position="877"/>
    </location>
</feature>
<keyword evidence="2" id="KW-0547">Nucleotide-binding</keyword>
<dbReference type="VEuPathDB" id="TriTrypDB:Tc_MARK_537"/>
<dbReference type="InterPro" id="IPR004344">
    <property type="entry name" value="TTL/TTLL_fam"/>
</dbReference>
<feature type="region of interest" description="Disordered" evidence="4">
    <location>
        <begin position="936"/>
        <end position="964"/>
    </location>
</feature>
<evidence type="ECO:0000313" key="6">
    <source>
        <dbReference type="Proteomes" id="UP000246121"/>
    </source>
</evidence>
<dbReference type="VEuPathDB" id="TriTrypDB:TcBrA4_0089710"/>
<evidence type="ECO:0000256" key="2">
    <source>
        <dbReference type="ARBA" id="ARBA00022741"/>
    </source>
</evidence>
<dbReference type="Gene3D" id="3.30.470.20">
    <property type="entry name" value="ATP-grasp fold, B domain"/>
    <property type="match status" value="1"/>
</dbReference>
<feature type="region of interest" description="Disordered" evidence="4">
    <location>
        <begin position="743"/>
        <end position="818"/>
    </location>
</feature>
<feature type="compositionally biased region" description="Polar residues" evidence="4">
    <location>
        <begin position="147"/>
        <end position="167"/>
    </location>
</feature>
<feature type="compositionally biased region" description="Basic residues" evidence="4">
    <location>
        <begin position="184"/>
        <end position="193"/>
    </location>
</feature>
<dbReference type="Pfam" id="PF03133">
    <property type="entry name" value="TTL"/>
    <property type="match status" value="1"/>
</dbReference>
<dbReference type="VEuPathDB" id="TriTrypDB:TcCL_ESM01296"/>
<dbReference type="VEuPathDB" id="TriTrypDB:C3747_43g84"/>
<dbReference type="GO" id="GO:0005524">
    <property type="term" value="F:ATP binding"/>
    <property type="evidence" value="ECO:0007669"/>
    <property type="project" value="UniProtKB-KW"/>
</dbReference>
<dbReference type="VEuPathDB" id="TriTrypDB:TCDM_00620"/>
<dbReference type="EMBL" id="PRFA01000070">
    <property type="protein sequence ID" value="PWU88610.1"/>
    <property type="molecule type" value="Genomic_DNA"/>
</dbReference>
<feature type="region of interest" description="Disordered" evidence="4">
    <location>
        <begin position="134"/>
        <end position="228"/>
    </location>
</feature>
<feature type="compositionally biased region" description="Polar residues" evidence="4">
    <location>
        <begin position="194"/>
        <end position="205"/>
    </location>
</feature>
<reference evidence="5 6" key="1">
    <citation type="journal article" date="2018" name="Microb. Genom.">
        <title>Expanding an expanded genome: long-read sequencing of Trypanosoma cruzi.</title>
        <authorList>
            <person name="Berna L."/>
            <person name="Rodriguez M."/>
            <person name="Chiribao M.L."/>
            <person name="Parodi-Talice A."/>
            <person name="Pita S."/>
            <person name="Rijo G."/>
            <person name="Alvarez-Valin F."/>
            <person name="Robello C."/>
        </authorList>
    </citation>
    <scope>NUCLEOTIDE SEQUENCE [LARGE SCALE GENOMIC DNA]</scope>
    <source>
        <strain evidence="5 6">Dm28c</strain>
    </source>
</reference>
<evidence type="ECO:0000256" key="4">
    <source>
        <dbReference type="SAM" id="MobiDB-lite"/>
    </source>
</evidence>
<dbReference type="GO" id="GO:0036064">
    <property type="term" value="C:ciliary basal body"/>
    <property type="evidence" value="ECO:0007669"/>
    <property type="project" value="TreeGrafter"/>
</dbReference>
<feature type="compositionally biased region" description="Polar residues" evidence="4">
    <location>
        <begin position="790"/>
        <end position="800"/>
    </location>
</feature>
<dbReference type="VEuPathDB" id="TriTrypDB:TcCLB.506775.30"/>
<keyword evidence="1 5" id="KW-0436">Ligase</keyword>
<accession>A0A2V2UX13</accession>
<dbReference type="Proteomes" id="UP000246121">
    <property type="component" value="Unassembled WGS sequence"/>
</dbReference>
<feature type="compositionally biased region" description="Low complexity" evidence="4">
    <location>
        <begin position="801"/>
        <end position="812"/>
    </location>
</feature>
<evidence type="ECO:0000256" key="3">
    <source>
        <dbReference type="ARBA" id="ARBA00022840"/>
    </source>
</evidence>
<dbReference type="AlphaFoldDB" id="A0A2V2UX13"/>
<proteinExistence type="predicted"/>
<dbReference type="VEuPathDB" id="TriTrypDB:TcCLB.508797.10"/>
<dbReference type="VEuPathDB" id="TriTrypDB:BCY84_12967"/>
<dbReference type="SUPFAM" id="SSF56059">
    <property type="entry name" value="Glutathione synthetase ATP-binding domain-like"/>
    <property type="match status" value="1"/>
</dbReference>
<dbReference type="GO" id="GO:0015631">
    <property type="term" value="F:tubulin binding"/>
    <property type="evidence" value="ECO:0007669"/>
    <property type="project" value="TreeGrafter"/>
</dbReference>
<dbReference type="VEuPathDB" id="TriTrypDB:TCSYLVIO_001690"/>
<protein>
    <submittedName>
        <fullName evidence="5">Putative tubulin-tyrosine ligase-like protein</fullName>
    </submittedName>
</protein>
<name>A0A2V2UX13_TRYCR</name>
<keyword evidence="3" id="KW-0067">ATP-binding</keyword>
<feature type="region of interest" description="Disordered" evidence="4">
    <location>
        <begin position="845"/>
        <end position="881"/>
    </location>
</feature>
<dbReference type="GO" id="GO:0000226">
    <property type="term" value="P:microtubule cytoskeleton organization"/>
    <property type="evidence" value="ECO:0007669"/>
    <property type="project" value="TreeGrafter"/>
</dbReference>
<comment type="caution">
    <text evidence="5">The sequence shown here is derived from an EMBL/GenBank/DDBJ whole genome shotgun (WGS) entry which is preliminary data.</text>
</comment>
<dbReference type="VEuPathDB" id="TriTrypDB:TcG_03433"/>
<dbReference type="VEuPathDB" id="TriTrypDB:C4B63_70g102"/>
<dbReference type="GO" id="GO:0070740">
    <property type="term" value="F:tubulin-glutamic acid ligase activity"/>
    <property type="evidence" value="ECO:0007669"/>
    <property type="project" value="TreeGrafter"/>
</dbReference>
<dbReference type="PANTHER" id="PTHR12241:SF157">
    <property type="entry name" value="LIGASE-LIKE PROTEIN, PUTATIVE-RELATED"/>
    <property type="match status" value="1"/>
</dbReference>
<evidence type="ECO:0000256" key="1">
    <source>
        <dbReference type="ARBA" id="ARBA00022598"/>
    </source>
</evidence>
<dbReference type="VEuPathDB" id="TriTrypDB:TcCLB.511169.29"/>
<dbReference type="VEuPathDB" id="TriTrypDB:ECC02_002888"/>
<dbReference type="PANTHER" id="PTHR12241">
    <property type="entry name" value="TUBULIN POLYGLUTAMYLASE"/>
    <property type="match status" value="1"/>
</dbReference>
<sequence>MAEQVIVEQRKGMPAKCLVSSEISSPLLAPEDAPVNGGRAPLSAAVVNLHKTNQAVAPVSVVPLRWRASSHVRQQQDAEAECEEPDADGSHLTVVTQRGPIHKASGDCYKPVSPSVGAIWPNMSARVTGPYFSGGKSENAGRPGTNAALSQRSWSLSKPQIDNTLQRPNERSSSEAQNGDRVSARRKLRRRHSSNAQGKNNTNNLAKLDVGTENKPNSSPPGAVDGVRSAAGLNGSVIPVRLTDLERPLAKQGQVSVRSKQSGAKSARIRQKIVNLFLCKYSLLRVIAEEQGFKTQETEEELEKNQFNLIWSDTVLPLTRLVRMASWQRTNHFPSMYLLCRKGHLGITLGKMRKLLPSHFLFYPRTWSLRSDRHQFSRFMMALRAKRVSKFFILKPNSGCQGRGIVISRDPLNAVEDLDNYIVQEYVTRPLLLEGRKFDLRVYVLLTSIRAPSIFMFKDGLVRLCAELYEKPTDSNARNACKHLTNYAVNKHNPEYVFNDDVANGNVGNKRNFKFLNEWLESSGKRPEDFWEAVAHLICKTILVAQPQIANVYNSCFPRQNDGYNCFELLGFDILIDHKMKPWLMEVNHTPSFCTDTPLDYEIKHSLVKEVWSIIDVKATDKKYVEKKEREGFMQRVMRQPIAAQNMTGVKGADGNDTASSSSMPATVYPQQQQQQISNIIASLPVGTQDQAMEMVKLIEERRAREDSKLCNFQRIYPTTNATHQLIYEAILAQARTQCVSPRPAWVSSPTPASPQAIEERSRRFDASSVGFATPQRITPAVMSVRDRSNLPTPSESATDSLNLPSNSSTLSRGQQMQKLCEEMRQTQRHAKTTPRTAHVINHTLQNNGGVGNENQHSTDVPLNSPSSAEKATNSLAQERKRPVLARLSVMGDAEGPSRKLHVITARLTPCGPPNVISVDSSATNTGRIEAMRSLQERLDQEAECEHSPSPGSADENSFGLDEE</sequence>